<keyword evidence="2" id="KW-0813">Transport</keyword>
<dbReference type="Proteomes" id="UP000827889">
    <property type="component" value="Chromosome 5"/>
</dbReference>
<feature type="transmembrane region" description="Helical" evidence="7">
    <location>
        <begin position="125"/>
        <end position="144"/>
    </location>
</feature>
<dbReference type="RefSeq" id="XP_030511442.2">
    <property type="nucleotide sequence ID" value="XM_030655582.2"/>
</dbReference>
<dbReference type="GO" id="GO:0022857">
    <property type="term" value="F:transmembrane transporter activity"/>
    <property type="evidence" value="ECO:0007669"/>
    <property type="project" value="InterPro"/>
</dbReference>
<feature type="transmembrane region" description="Helical" evidence="7">
    <location>
        <begin position="259"/>
        <end position="279"/>
    </location>
</feature>
<proteinExistence type="predicted"/>
<evidence type="ECO:0000256" key="2">
    <source>
        <dbReference type="ARBA" id="ARBA00022448"/>
    </source>
</evidence>
<gene>
    <name evidence="11" type="primary">LOC115725916</name>
    <name evidence="10" type="synonym">LOC115725913</name>
</gene>
<dbReference type="InterPro" id="IPR036259">
    <property type="entry name" value="MFS_trans_sf"/>
</dbReference>
<dbReference type="InterPro" id="IPR020846">
    <property type="entry name" value="MFS_dom"/>
</dbReference>
<accession>A0A8B8MLF7</accession>
<dbReference type="PANTHER" id="PTHR48020">
    <property type="entry name" value="PROTON MYO-INOSITOL COTRANSPORTER"/>
    <property type="match status" value="1"/>
</dbReference>
<dbReference type="KEGG" id="rarg:115725913"/>
<keyword evidence="4 7" id="KW-1133">Transmembrane helix</keyword>
<feature type="transmembrane region" description="Helical" evidence="7">
    <location>
        <begin position="327"/>
        <end position="349"/>
    </location>
</feature>
<dbReference type="AlphaFoldDB" id="A0A8B8MP48"/>
<evidence type="ECO:0000256" key="4">
    <source>
        <dbReference type="ARBA" id="ARBA00022989"/>
    </source>
</evidence>
<comment type="subcellular location">
    <subcellularLocation>
        <location evidence="1">Membrane</location>
        <topology evidence="1">Multi-pass membrane protein</topology>
    </subcellularLocation>
</comment>
<reference evidence="11" key="1">
    <citation type="submission" date="2025-05" db="UniProtKB">
        <authorList>
            <consortium name="RefSeq"/>
        </authorList>
    </citation>
    <scope>IDENTIFICATION</scope>
    <source>
        <tissue evidence="11">Leaf</tissue>
    </source>
</reference>
<dbReference type="InterPro" id="IPR003663">
    <property type="entry name" value="Sugar/inositol_transpt"/>
</dbReference>
<evidence type="ECO:0000256" key="7">
    <source>
        <dbReference type="SAM" id="Phobius"/>
    </source>
</evidence>
<keyword evidence="5 7" id="KW-0472">Membrane</keyword>
<dbReference type="InterPro" id="IPR005828">
    <property type="entry name" value="MFS_sugar_transport-like"/>
</dbReference>
<feature type="domain" description="Major facilitator superfamily (MFS) profile" evidence="8">
    <location>
        <begin position="1"/>
        <end position="417"/>
    </location>
</feature>
<evidence type="ECO:0000313" key="10">
    <source>
        <dbReference type="RefSeq" id="XP_030511440.1"/>
    </source>
</evidence>
<dbReference type="GeneID" id="115725916"/>
<protein>
    <submittedName>
        <fullName evidence="10 11">Polyol transporter 5-like</fullName>
    </submittedName>
</protein>
<sequence length="461" mass="50928">MPEENVQLMAILLHAIGLFASLMTGLLSNQFGRRPTILLVGILFFSVPFFMGFASVFLVSLGRMVAHVGVGCAQSIVPIYMAEISPAISRGFFTCLPDVFLNVGKVIGCICNFFISKTKFDGWRLMMFEGAISTVLITIAVLAMPESPRWLVLRGRLDDASHILIKTYKSKREADLRLADIKEAAGISRDCNEAVVNVQSPERTVWEDLLSDPSQPVHHMVVLACLIQVFRQACGIDIILLQMPQISEMVGITNPNMKLFLTVGVELVKTIFTVVASFLLDKLRLGRRRLLLISIAGMAVCLIPLGACVYYLDQIDNKDTWVGYLCIGWLFGYVASFAIGLGPVTSVYVSELFPMRLRAQGCAMALGVNQWTGVLMATASLFLHNTISLAWAMFFFAAVACGAWIVFYKIIRMPETRGLTLEEMGNIFGELYQRRSVAREAESGSSAAGQTEMTRRMVGRD</sequence>
<dbReference type="RefSeq" id="XP_030511440.1">
    <property type="nucleotide sequence ID" value="XM_030655580.1"/>
</dbReference>
<accession>A0A8B8MP48</accession>
<evidence type="ECO:0000313" key="11">
    <source>
        <dbReference type="RefSeq" id="XP_030511442.2"/>
    </source>
</evidence>
<name>A0A8B8MP48_9MYRT</name>
<evidence type="ECO:0000256" key="6">
    <source>
        <dbReference type="SAM" id="MobiDB-lite"/>
    </source>
</evidence>
<feature type="transmembrane region" description="Helical" evidence="7">
    <location>
        <begin position="389"/>
        <end position="411"/>
    </location>
</feature>
<feature type="transmembrane region" description="Helical" evidence="7">
    <location>
        <begin position="37"/>
        <end position="58"/>
    </location>
</feature>
<dbReference type="PANTHER" id="PTHR48020:SF49">
    <property type="entry name" value="SUGAR TRANSPORTER"/>
    <property type="match status" value="1"/>
</dbReference>
<organism evidence="9 11">
    <name type="scientific">Rhodamnia argentea</name>
    <dbReference type="NCBI Taxonomy" id="178133"/>
    <lineage>
        <taxon>Eukaryota</taxon>
        <taxon>Viridiplantae</taxon>
        <taxon>Streptophyta</taxon>
        <taxon>Embryophyta</taxon>
        <taxon>Tracheophyta</taxon>
        <taxon>Spermatophyta</taxon>
        <taxon>Magnoliopsida</taxon>
        <taxon>eudicotyledons</taxon>
        <taxon>Gunneridae</taxon>
        <taxon>Pentapetalae</taxon>
        <taxon>rosids</taxon>
        <taxon>malvids</taxon>
        <taxon>Myrtales</taxon>
        <taxon>Myrtaceae</taxon>
        <taxon>Myrtoideae</taxon>
        <taxon>Myrteae</taxon>
        <taxon>Australasian group</taxon>
        <taxon>Rhodamnia</taxon>
    </lineage>
</organism>
<dbReference type="PRINTS" id="PR00171">
    <property type="entry name" value="SUGRTRNSPORT"/>
</dbReference>
<evidence type="ECO:0000256" key="1">
    <source>
        <dbReference type="ARBA" id="ARBA00004141"/>
    </source>
</evidence>
<dbReference type="GO" id="GO:0016020">
    <property type="term" value="C:membrane"/>
    <property type="evidence" value="ECO:0007669"/>
    <property type="project" value="UniProtKB-SubCell"/>
</dbReference>
<keyword evidence="3 7" id="KW-0812">Transmembrane</keyword>
<evidence type="ECO:0000259" key="8">
    <source>
        <dbReference type="PROSITE" id="PS50850"/>
    </source>
</evidence>
<feature type="transmembrane region" description="Helical" evidence="7">
    <location>
        <begin position="6"/>
        <end position="25"/>
    </location>
</feature>
<dbReference type="PROSITE" id="PS50850">
    <property type="entry name" value="MFS"/>
    <property type="match status" value="1"/>
</dbReference>
<dbReference type="OrthoDB" id="6339427at2759"/>
<dbReference type="Pfam" id="PF00083">
    <property type="entry name" value="Sugar_tr"/>
    <property type="match status" value="1"/>
</dbReference>
<evidence type="ECO:0000256" key="5">
    <source>
        <dbReference type="ARBA" id="ARBA00023136"/>
    </source>
</evidence>
<keyword evidence="9" id="KW-1185">Reference proteome</keyword>
<evidence type="ECO:0000256" key="3">
    <source>
        <dbReference type="ARBA" id="ARBA00022692"/>
    </source>
</evidence>
<evidence type="ECO:0000313" key="9">
    <source>
        <dbReference type="Proteomes" id="UP000827889"/>
    </source>
</evidence>
<dbReference type="Gene3D" id="1.20.1250.20">
    <property type="entry name" value="MFS general substrate transporter like domains"/>
    <property type="match status" value="1"/>
</dbReference>
<feature type="transmembrane region" description="Helical" evidence="7">
    <location>
        <begin position="291"/>
        <end position="312"/>
    </location>
</feature>
<dbReference type="KEGG" id="rarg:115725916"/>
<feature type="region of interest" description="Disordered" evidence="6">
    <location>
        <begin position="442"/>
        <end position="461"/>
    </location>
</feature>
<dbReference type="SUPFAM" id="SSF103473">
    <property type="entry name" value="MFS general substrate transporter"/>
    <property type="match status" value="1"/>
</dbReference>
<dbReference type="InterPro" id="IPR050814">
    <property type="entry name" value="Myo-inositol_Transporter"/>
</dbReference>